<reference evidence="1 2" key="1">
    <citation type="submission" date="2018-05" db="EMBL/GenBank/DDBJ databases">
        <title>The draft genome of strain NS-104.</title>
        <authorList>
            <person name="Hang P."/>
            <person name="Jiang J."/>
        </authorList>
    </citation>
    <scope>NUCLEOTIDE SEQUENCE [LARGE SCALE GENOMIC DNA]</scope>
    <source>
        <strain evidence="1 2">NS-104</strain>
    </source>
</reference>
<keyword evidence="2" id="KW-1185">Reference proteome</keyword>
<dbReference type="AlphaFoldDB" id="A0A2U2DFV8"/>
<organism evidence="1 2">
    <name type="scientific">Metarhizobium album</name>
    <dbReference type="NCBI Taxonomy" id="2182425"/>
    <lineage>
        <taxon>Bacteria</taxon>
        <taxon>Pseudomonadati</taxon>
        <taxon>Pseudomonadota</taxon>
        <taxon>Alphaproteobacteria</taxon>
        <taxon>Hyphomicrobiales</taxon>
        <taxon>Rhizobiaceae</taxon>
        <taxon>Metarhizobium</taxon>
    </lineage>
</organism>
<comment type="caution">
    <text evidence="1">The sequence shown here is derived from an EMBL/GenBank/DDBJ whole genome shotgun (WGS) entry which is preliminary data.</text>
</comment>
<dbReference type="RefSeq" id="WP_205909015.1">
    <property type="nucleotide sequence ID" value="NZ_QFBC01000034.1"/>
</dbReference>
<accession>A0A2U2DFV8</accession>
<protein>
    <submittedName>
        <fullName evidence="1">Baseplate assembly protein</fullName>
    </submittedName>
</protein>
<evidence type="ECO:0000313" key="1">
    <source>
        <dbReference type="EMBL" id="PWE52158.1"/>
    </source>
</evidence>
<feature type="non-terminal residue" evidence="1">
    <location>
        <position position="190"/>
    </location>
</feature>
<proteinExistence type="predicted"/>
<evidence type="ECO:0000313" key="2">
    <source>
        <dbReference type="Proteomes" id="UP000245252"/>
    </source>
</evidence>
<name>A0A2U2DFV8_9HYPH</name>
<sequence>MIRYSAVTLDLSRFPPPLALRDMDWGRIYSERLERLKAVLDAKGFDYSVEMLVTDTAGWVQHGDAEREMLVIGAVNDAVRAVMPAFAMDADLDHLALLYGITRRVIGHKDDGTPILEGNDEFRRQVLLAPEAFSTAGTPGGYMFWALRADPRVLNVDVWSPAPGEVTVAVQSREGDGLAPTDLVAAVRGQ</sequence>
<gene>
    <name evidence="1" type="ORF">DEM27_32685</name>
</gene>
<dbReference type="EMBL" id="QFBC01000034">
    <property type="protein sequence ID" value="PWE52158.1"/>
    <property type="molecule type" value="Genomic_DNA"/>
</dbReference>
<dbReference type="Proteomes" id="UP000245252">
    <property type="component" value="Unassembled WGS sequence"/>
</dbReference>